<dbReference type="EMBL" id="JBANAX010000526">
    <property type="protein sequence ID" value="KAL1204907.1"/>
    <property type="molecule type" value="Genomic_DNA"/>
</dbReference>
<evidence type="ECO:0000313" key="3">
    <source>
        <dbReference type="Proteomes" id="UP001558713"/>
    </source>
</evidence>
<gene>
    <name evidence="2" type="ORF">V5N11_017502</name>
</gene>
<comment type="caution">
    <text evidence="2">The sequence shown here is derived from an EMBL/GenBank/DDBJ whole genome shotgun (WGS) entry which is preliminary data.</text>
</comment>
<name>A0ABD1ADM5_CARAN</name>
<organism evidence="2 3">
    <name type="scientific">Cardamine amara subsp. amara</name>
    <dbReference type="NCBI Taxonomy" id="228776"/>
    <lineage>
        <taxon>Eukaryota</taxon>
        <taxon>Viridiplantae</taxon>
        <taxon>Streptophyta</taxon>
        <taxon>Embryophyta</taxon>
        <taxon>Tracheophyta</taxon>
        <taxon>Spermatophyta</taxon>
        <taxon>Magnoliopsida</taxon>
        <taxon>eudicotyledons</taxon>
        <taxon>Gunneridae</taxon>
        <taxon>Pentapetalae</taxon>
        <taxon>rosids</taxon>
        <taxon>malvids</taxon>
        <taxon>Brassicales</taxon>
        <taxon>Brassicaceae</taxon>
        <taxon>Cardamineae</taxon>
        <taxon>Cardamine</taxon>
    </lineage>
</organism>
<dbReference type="PANTHER" id="PTHR35104:SF19">
    <property type="entry name" value="GENOME ASSEMBLY, CHROMOSOME: A05"/>
    <property type="match status" value="1"/>
</dbReference>
<feature type="compositionally biased region" description="Low complexity" evidence="1">
    <location>
        <begin position="95"/>
        <end position="107"/>
    </location>
</feature>
<feature type="region of interest" description="Disordered" evidence="1">
    <location>
        <begin position="63"/>
        <end position="113"/>
    </location>
</feature>
<evidence type="ECO:0000313" key="2">
    <source>
        <dbReference type="EMBL" id="KAL1204907.1"/>
    </source>
</evidence>
<protein>
    <submittedName>
        <fullName evidence="2">Uncharacterized protein</fullName>
    </submittedName>
</protein>
<feature type="compositionally biased region" description="Acidic residues" evidence="1">
    <location>
        <begin position="63"/>
        <end position="80"/>
    </location>
</feature>
<accession>A0ABD1ADM5</accession>
<dbReference type="AlphaFoldDB" id="A0ABD1ADM5"/>
<dbReference type="PANTHER" id="PTHR35104">
    <property type="entry name" value="OS03G0807000 PROTEIN"/>
    <property type="match status" value="1"/>
</dbReference>
<dbReference type="Proteomes" id="UP001558713">
    <property type="component" value="Unassembled WGS sequence"/>
</dbReference>
<evidence type="ECO:0000256" key="1">
    <source>
        <dbReference type="SAM" id="MobiDB-lite"/>
    </source>
</evidence>
<proteinExistence type="predicted"/>
<keyword evidence="3" id="KW-1185">Reference proteome</keyword>
<sequence length="113" mass="12639">MVFSSSAVVTVADVSVNTWQRMSRVPSSEMLNPQELLEVACCFPLTQLIIFLVEFLCFPLSDSDSDSDDDDDDDDDDDVLDFYHNIYGDDDHDGSSSSSNLDCSYNDHYSDSD</sequence>
<reference evidence="2 3" key="1">
    <citation type="submission" date="2024-04" db="EMBL/GenBank/DDBJ databases">
        <title>Genome assembly C_amara_ONT_v2.</title>
        <authorList>
            <person name="Yant L."/>
            <person name="Moore C."/>
            <person name="Slenker M."/>
        </authorList>
    </citation>
    <scope>NUCLEOTIDE SEQUENCE [LARGE SCALE GENOMIC DNA]</scope>
    <source>
        <tissue evidence="2">Leaf</tissue>
    </source>
</reference>